<feature type="compositionally biased region" description="Low complexity" evidence="1">
    <location>
        <begin position="762"/>
        <end position="784"/>
    </location>
</feature>
<feature type="region of interest" description="Disordered" evidence="1">
    <location>
        <begin position="1677"/>
        <end position="1711"/>
    </location>
</feature>
<evidence type="ECO:0000259" key="2">
    <source>
        <dbReference type="PROSITE" id="PS51082"/>
    </source>
</evidence>
<feature type="region of interest" description="Disordered" evidence="1">
    <location>
        <begin position="1733"/>
        <end position="1839"/>
    </location>
</feature>
<feature type="compositionally biased region" description="Polar residues" evidence="1">
    <location>
        <begin position="1677"/>
        <end position="1689"/>
    </location>
</feature>
<feature type="region of interest" description="Disordered" evidence="1">
    <location>
        <begin position="1423"/>
        <end position="1504"/>
    </location>
</feature>
<dbReference type="EMBL" id="CAXKWB010000025">
    <property type="protein sequence ID" value="CAL4058688.1"/>
    <property type="molecule type" value="Genomic_DNA"/>
</dbReference>
<dbReference type="GO" id="GO:0003785">
    <property type="term" value="F:actin monomer binding"/>
    <property type="evidence" value="ECO:0007669"/>
    <property type="project" value="InterPro"/>
</dbReference>
<feature type="compositionally biased region" description="Basic and acidic residues" evidence="1">
    <location>
        <begin position="1183"/>
        <end position="1204"/>
    </location>
</feature>
<feature type="compositionally biased region" description="Low complexity" evidence="1">
    <location>
        <begin position="869"/>
        <end position="878"/>
    </location>
</feature>
<feature type="region of interest" description="Disordered" evidence="1">
    <location>
        <begin position="738"/>
        <end position="785"/>
    </location>
</feature>
<dbReference type="Gene3D" id="3.10.20.90">
    <property type="entry name" value="Phosphatidylinositol 3-kinase Catalytic Subunit, Chain A, domain 1"/>
    <property type="match status" value="1"/>
</dbReference>
<feature type="compositionally biased region" description="Pro residues" evidence="1">
    <location>
        <begin position="1793"/>
        <end position="1811"/>
    </location>
</feature>
<reference evidence="3 4" key="1">
    <citation type="submission" date="2024-05" db="EMBL/GenBank/DDBJ databases">
        <authorList>
            <person name="Wallberg A."/>
        </authorList>
    </citation>
    <scope>NUCLEOTIDE SEQUENCE [LARGE SCALE GENOMIC DNA]</scope>
</reference>
<proteinExistence type="predicted"/>
<dbReference type="PANTHER" id="PTHR21557:SF2">
    <property type="entry name" value="CORDON-BLEU PROTEIN-LIKE 1"/>
    <property type="match status" value="1"/>
</dbReference>
<feature type="region of interest" description="Disordered" evidence="1">
    <location>
        <begin position="1587"/>
        <end position="1606"/>
    </location>
</feature>
<feature type="region of interest" description="Disordered" evidence="1">
    <location>
        <begin position="1181"/>
        <end position="1204"/>
    </location>
</feature>
<feature type="compositionally biased region" description="Basic and acidic residues" evidence="1">
    <location>
        <begin position="1333"/>
        <end position="1353"/>
    </location>
</feature>
<dbReference type="InterPro" id="IPR039895">
    <property type="entry name" value="COBL-like"/>
</dbReference>
<feature type="domain" description="WH2" evidence="2">
    <location>
        <begin position="1838"/>
        <end position="1858"/>
    </location>
</feature>
<feature type="region of interest" description="Disordered" evidence="1">
    <location>
        <begin position="1326"/>
        <end position="1402"/>
    </location>
</feature>
<feature type="compositionally biased region" description="Polar residues" evidence="1">
    <location>
        <begin position="1466"/>
        <end position="1477"/>
    </location>
</feature>
<feature type="compositionally biased region" description="Pro residues" evidence="1">
    <location>
        <begin position="526"/>
        <end position="540"/>
    </location>
</feature>
<feature type="region of interest" description="Disordered" evidence="1">
    <location>
        <begin position="840"/>
        <end position="901"/>
    </location>
</feature>
<protein>
    <recommendedName>
        <fullName evidence="2">WH2 domain-containing protein</fullName>
    </recommendedName>
</protein>
<accession>A0AAV2PG75</accession>
<dbReference type="PANTHER" id="PTHR21557">
    <property type="entry name" value="CORDON-BLEU"/>
    <property type="match status" value="1"/>
</dbReference>
<feature type="compositionally biased region" description="Basic and acidic residues" evidence="1">
    <location>
        <begin position="345"/>
        <end position="359"/>
    </location>
</feature>
<feature type="compositionally biased region" description="Polar residues" evidence="1">
    <location>
        <begin position="1439"/>
        <end position="1449"/>
    </location>
</feature>
<feature type="compositionally biased region" description="Polar residues" evidence="1">
    <location>
        <begin position="299"/>
        <end position="316"/>
    </location>
</feature>
<dbReference type="Proteomes" id="UP001497623">
    <property type="component" value="Unassembled WGS sequence"/>
</dbReference>
<feature type="compositionally biased region" description="Low complexity" evidence="1">
    <location>
        <begin position="267"/>
        <end position="286"/>
    </location>
</feature>
<feature type="compositionally biased region" description="Polar residues" evidence="1">
    <location>
        <begin position="1492"/>
        <end position="1504"/>
    </location>
</feature>
<feature type="compositionally biased region" description="Polar residues" evidence="1">
    <location>
        <begin position="891"/>
        <end position="901"/>
    </location>
</feature>
<feature type="compositionally biased region" description="Polar residues" evidence="1">
    <location>
        <begin position="1744"/>
        <end position="1759"/>
    </location>
</feature>
<feature type="compositionally biased region" description="Low complexity" evidence="1">
    <location>
        <begin position="360"/>
        <end position="410"/>
    </location>
</feature>
<feature type="region of interest" description="Disordered" evidence="1">
    <location>
        <begin position="266"/>
        <end position="588"/>
    </location>
</feature>
<organism evidence="3 4">
    <name type="scientific">Meganyctiphanes norvegica</name>
    <name type="common">Northern krill</name>
    <name type="synonym">Thysanopoda norvegica</name>
    <dbReference type="NCBI Taxonomy" id="48144"/>
    <lineage>
        <taxon>Eukaryota</taxon>
        <taxon>Metazoa</taxon>
        <taxon>Ecdysozoa</taxon>
        <taxon>Arthropoda</taxon>
        <taxon>Crustacea</taxon>
        <taxon>Multicrustacea</taxon>
        <taxon>Malacostraca</taxon>
        <taxon>Eumalacostraca</taxon>
        <taxon>Eucarida</taxon>
        <taxon>Euphausiacea</taxon>
        <taxon>Euphausiidae</taxon>
        <taxon>Meganyctiphanes</taxon>
    </lineage>
</organism>
<feature type="compositionally biased region" description="Polar residues" evidence="1">
    <location>
        <begin position="1615"/>
        <end position="1628"/>
    </location>
</feature>
<feature type="region of interest" description="Disordered" evidence="1">
    <location>
        <begin position="1523"/>
        <end position="1576"/>
    </location>
</feature>
<gene>
    <name evidence="3" type="ORF">MNOR_LOCUS132</name>
</gene>
<dbReference type="PROSITE" id="PS51082">
    <property type="entry name" value="WH2"/>
    <property type="match status" value="1"/>
</dbReference>
<feature type="region of interest" description="Disordered" evidence="1">
    <location>
        <begin position="1615"/>
        <end position="1634"/>
    </location>
</feature>
<evidence type="ECO:0000313" key="4">
    <source>
        <dbReference type="Proteomes" id="UP001497623"/>
    </source>
</evidence>
<feature type="compositionally biased region" description="Basic and acidic residues" evidence="1">
    <location>
        <begin position="880"/>
        <end position="890"/>
    </location>
</feature>
<feature type="compositionally biased region" description="Polar residues" evidence="1">
    <location>
        <begin position="1372"/>
        <end position="1402"/>
    </location>
</feature>
<evidence type="ECO:0000313" key="3">
    <source>
        <dbReference type="EMBL" id="CAL4058688.1"/>
    </source>
</evidence>
<feature type="compositionally biased region" description="Polar residues" evidence="1">
    <location>
        <begin position="1562"/>
        <end position="1575"/>
    </location>
</feature>
<keyword evidence="4" id="KW-1185">Reference proteome</keyword>
<feature type="region of interest" description="Disordered" evidence="1">
    <location>
        <begin position="682"/>
        <end position="707"/>
    </location>
</feature>
<evidence type="ECO:0000256" key="1">
    <source>
        <dbReference type="SAM" id="MobiDB-lite"/>
    </source>
</evidence>
<sequence length="1861" mass="203090">MGTSMGWMSMVSWGDRSTMAPPPLRQFASTSALPSRYVTEDTPADLLEGSMDLTVILPAGHNVNMSVHRSTPMMDLLIQVTTAHKINPGGHVIHVVSDNRLLSYKPSTPIGTLDTTVIQIIPKNKVNSTNKNRTHLNTQAIEKNVRLKPTRDYVYKQQLLVNLPRNQLAVYRVPPKTKISDVLQLVCKEKGFDINNFEIRHPVNIDEKLRGVCSLSDYQLQEVTVVPRDYRAPPLSVTDLITMAAISHPEDKKRKGIFSIFSRKTKTSSTGDSSLSSGSAGERSVSPARSDESGDGRPPSNTNRPLSHASSSTTLCNAPLPPNRPRKRQAPAVPPGKSNSLVNGKSDHANNRIEIEKRNGSALSRNSSNSSDQRSSLLSGVDSDLSNSDGTRPTTNLTSVVSTSSLSLISRGKRRAPVPPKPPPAQDENSRPSAIPEETDSVHSLPSQDPKLVQESRVAVNGSSTSSPPVSQAEPVTSSPSSPSSSSFVSSVSSLSSVEQQGPAAGSSSSAPVVAPQQPADSNSVDPPPPPETEAPPPPLLDNEVQSRTASFSSELSEESQGSNRLMNDPIHNGSTTPKETEAPDTHNNIPEIKESITLNQIPKQELILPGLDIQINKNIRERSCSSVSTSSGSSYESTARKESIVQEFNSNKNALNGLDVVDKTNLVTNINELSNSVKKKNISKHEDDECDSGTVSDSSQDHDTVNKPIIKPKVEEIIVKELKTEILETPLPVVQIPESDSKHKSSGILSDNKLILDKQPSASSGSRKDSVSSMSSVSSYESSNKIEKIKLSAQRSQELSKRDIESQLQEAFANLDDETQDETTNIQDVLTQKEISHTISNNNHNNDSHNYEYKIPAPPVGFKDGSNDDTSSVSSDSTQEGHIRTHSDLNESQPSSFTEAKNPTLIVETNKVVELPTPGESTDFSSYERKENKDITEQNNIIKDVSKQSVINELKHTLKEANNNEPRIVDVKPKTQVTTMILPTKKVNYPTETKAHRKDSVNSVSSYESCGESSDLQKIVAREHRSASESSYDSAPPPIPEMTYPEDIEVRASRSSSISSTNSAASSAKTKPAGMNFSISTYTTRAEEISYDKKIVKSESFSHQVRPGKSNLSKAESFTAQYKTDFGSNVLTEEKEDVNEVPIQSYQTNSLITSESQIRSSSLGRVSSFNDKVNSYNSNKDNFIKPELPHRPSRFQRGETSESLERTASMVNLSHPQTNLRRAQSDLDVTEAQKQPSTTPVVNMHDVQHIQEVLGSGIRDPSMVPMMPDSRLAEEFVKLQQDFFRWQQQLLQNQHLLHSRVAPLASNPPSLQSVGVLRDIMSQSTSNLSESRGNEKLKSERVIDVKKEHESEENNSEEYQSRGGRSLNRPWLSQSVQDISGGTEESNITTSNRKTYTSQPTKRWVEEPTVTVGAWGERPSQAVGVQQVQQDKDHYTSAPRSRSTQDLSTAYIPEGRRWTPPKTFISPQPFSRSQAENVGYESKPYHRNHQPKIQPQSNNTDQSAGEVFWKELQARRAAFGLQESEAAEEPARPPRRTQSHLVNGDNTDGHENEISKPLTYFGQSNGPSEPQTYYYNGEKAAPSALSKVSNNAAVSRPREVESDLSGARYTSVVTLSSDKSSQNQGNSAPKDKVRSVVQLNNSDHRPQLRPNPIVRGFRQPVVEDKQGAFQSRIISNSGNIQQTSQPNQVRHKSPPPLNHGYSAPQLASSASYQGPTASRLVSAATGIALRDSQTPSGAKYSFPTPSSQVNSNAESAGTTFPLVKLRPVTNTSPRTSPPAEVVASNVKSSISSPPPAPPAPVAPPPPPPAASAPVSGERRTASGKRIMPAKKGPSLDPREELMMAIRNAAGGGTLKKTRGN</sequence>
<feature type="compositionally biased region" description="Low complexity" evidence="1">
    <location>
        <begin position="475"/>
        <end position="520"/>
    </location>
</feature>
<comment type="caution">
    <text evidence="3">The sequence shown here is derived from an EMBL/GenBank/DDBJ whole genome shotgun (WGS) entry which is preliminary data.</text>
</comment>
<feature type="compositionally biased region" description="Polar residues" evidence="1">
    <location>
        <begin position="461"/>
        <end position="470"/>
    </location>
</feature>
<feature type="compositionally biased region" description="Polar residues" evidence="1">
    <location>
        <begin position="544"/>
        <end position="566"/>
    </location>
</feature>
<dbReference type="InterPro" id="IPR003124">
    <property type="entry name" value="WH2_dom"/>
</dbReference>
<name>A0AAV2PG75_MEGNR</name>